<reference evidence="2 3" key="1">
    <citation type="submission" date="2022-05" db="EMBL/GenBank/DDBJ databases">
        <title>Genome Sequencing of Bee-Associated Microbes.</title>
        <authorList>
            <person name="Dunlap C."/>
        </authorList>
    </citation>
    <scope>NUCLEOTIDE SEQUENCE [LARGE SCALE GENOMIC DNA]</scope>
    <source>
        <strain evidence="2 3">NRRL BD-083</strain>
    </source>
</reference>
<accession>A0ABT4EUJ7</accession>
<dbReference type="EMBL" id="JAMDLZ010000042">
    <property type="protein sequence ID" value="MCY9549326.1"/>
    <property type="molecule type" value="Genomic_DNA"/>
</dbReference>
<keyword evidence="1" id="KW-0472">Membrane</keyword>
<dbReference type="Proteomes" id="UP001527052">
    <property type="component" value="Unassembled WGS sequence"/>
</dbReference>
<sequence>MKILEVMTVIILGFFTGVLLSDGGIKLHESGIHILLGCIFWMLTFIYLRMPSSKPSRENKEK</sequence>
<organism evidence="2 3">
    <name type="scientific">Lysinibacillus xylanilyticus</name>
    <dbReference type="NCBI Taxonomy" id="582475"/>
    <lineage>
        <taxon>Bacteria</taxon>
        <taxon>Bacillati</taxon>
        <taxon>Bacillota</taxon>
        <taxon>Bacilli</taxon>
        <taxon>Bacillales</taxon>
        <taxon>Bacillaceae</taxon>
        <taxon>Lysinibacillus</taxon>
    </lineage>
</organism>
<evidence type="ECO:0000256" key="1">
    <source>
        <dbReference type="SAM" id="Phobius"/>
    </source>
</evidence>
<comment type="caution">
    <text evidence="2">The sequence shown here is derived from an EMBL/GenBank/DDBJ whole genome shotgun (WGS) entry which is preliminary data.</text>
</comment>
<proteinExistence type="predicted"/>
<keyword evidence="1" id="KW-0812">Transmembrane</keyword>
<evidence type="ECO:0000313" key="2">
    <source>
        <dbReference type="EMBL" id="MCY9549326.1"/>
    </source>
</evidence>
<name>A0ABT4EUJ7_9BACI</name>
<keyword evidence="1" id="KW-1133">Transmembrane helix</keyword>
<protein>
    <submittedName>
        <fullName evidence="2">Uncharacterized protein</fullName>
    </submittedName>
</protein>
<evidence type="ECO:0000313" key="3">
    <source>
        <dbReference type="Proteomes" id="UP001527052"/>
    </source>
</evidence>
<keyword evidence="3" id="KW-1185">Reference proteome</keyword>
<feature type="transmembrane region" description="Helical" evidence="1">
    <location>
        <begin position="31"/>
        <end position="50"/>
    </location>
</feature>
<gene>
    <name evidence="2" type="ORF">M5W82_20810</name>
</gene>
<dbReference type="RefSeq" id="WP_268639298.1">
    <property type="nucleotide sequence ID" value="NZ_JAMDLZ010000042.1"/>
</dbReference>